<dbReference type="OrthoDB" id="9048715at2"/>
<organism evidence="1 2">
    <name type="scientific">Paraburkholderia diazotrophica</name>
    <dbReference type="NCBI Taxonomy" id="667676"/>
    <lineage>
        <taxon>Bacteria</taxon>
        <taxon>Pseudomonadati</taxon>
        <taxon>Pseudomonadota</taxon>
        <taxon>Betaproteobacteria</taxon>
        <taxon>Burkholderiales</taxon>
        <taxon>Burkholderiaceae</taxon>
        <taxon>Paraburkholderia</taxon>
    </lineage>
</organism>
<gene>
    <name evidence="1" type="ORF">SAMN05192539_104250</name>
</gene>
<name>A0A1H7E4M5_9BURK</name>
<dbReference type="AlphaFoldDB" id="A0A1H7E4M5"/>
<accession>A0A1H7E4M5</accession>
<keyword evidence="2" id="KW-1185">Reference proteome</keyword>
<sequence>MLATKVGLVDTTGTVDMQTMAAVAAALNIQVTRDLPKYWPVSASVSYLTDHKTIPQGVWPVQLVKTLPPDEGGFHMTRHNQPYAKVIVTPGSDEWAVDASHETIEMLIDPNGNRLQTSNAIEIVGGKIQDGTGRFEYLVEACDPCEADPYTYMIDGIAVSDFITPHFYDPDAAPDARYSFTGAVKRPRQVLPGGYISWVDPTTNEMQQILWVDPDQPPVLRNLGSVTGGSLRLFIESKTYHKSRENREQMKPEARAKRAAYRQALAAAAEVRARHYS</sequence>
<dbReference type="EMBL" id="FNYE01000042">
    <property type="protein sequence ID" value="SEK08909.1"/>
    <property type="molecule type" value="Genomic_DNA"/>
</dbReference>
<evidence type="ECO:0000313" key="2">
    <source>
        <dbReference type="Proteomes" id="UP000198866"/>
    </source>
</evidence>
<evidence type="ECO:0000313" key="1">
    <source>
        <dbReference type="EMBL" id="SEK08909.1"/>
    </source>
</evidence>
<proteinExistence type="predicted"/>
<protein>
    <submittedName>
        <fullName evidence="1">Uncharacterized protein</fullName>
    </submittedName>
</protein>
<reference evidence="2" key="1">
    <citation type="submission" date="2016-10" db="EMBL/GenBank/DDBJ databases">
        <authorList>
            <person name="Varghese N."/>
            <person name="Submissions S."/>
        </authorList>
    </citation>
    <scope>NUCLEOTIDE SEQUENCE [LARGE SCALE GENOMIC DNA]</scope>
    <source>
        <strain evidence="2">LMG 26031</strain>
    </source>
</reference>
<dbReference type="Proteomes" id="UP000198866">
    <property type="component" value="Unassembled WGS sequence"/>
</dbReference>
<dbReference type="RefSeq" id="WP_090873101.1">
    <property type="nucleotide sequence ID" value="NZ_FNYE01000042.1"/>
</dbReference>